<evidence type="ECO:0000313" key="2">
    <source>
        <dbReference type="Proteomes" id="UP001249851"/>
    </source>
</evidence>
<dbReference type="AlphaFoldDB" id="A0AAD9QFT7"/>
<organism evidence="1 2">
    <name type="scientific">Acropora cervicornis</name>
    <name type="common">Staghorn coral</name>
    <dbReference type="NCBI Taxonomy" id="6130"/>
    <lineage>
        <taxon>Eukaryota</taxon>
        <taxon>Metazoa</taxon>
        <taxon>Cnidaria</taxon>
        <taxon>Anthozoa</taxon>
        <taxon>Hexacorallia</taxon>
        <taxon>Scleractinia</taxon>
        <taxon>Astrocoeniina</taxon>
        <taxon>Acroporidae</taxon>
        <taxon>Acropora</taxon>
    </lineage>
</organism>
<proteinExistence type="predicted"/>
<evidence type="ECO:0000313" key="1">
    <source>
        <dbReference type="EMBL" id="KAK2560518.1"/>
    </source>
</evidence>
<accession>A0AAD9QFT7</accession>
<protein>
    <submittedName>
        <fullName evidence="1">Uncharacterized protein</fullName>
    </submittedName>
</protein>
<sequence>MKTNYTEHTGIHGNTKHSFVALTSWARQKFPSHVLKWSLTSVCFVFPVYATCTASSLNRRRKLHEATTNLRDTRIFCCNSAACKYDAIKA</sequence>
<dbReference type="Proteomes" id="UP001249851">
    <property type="component" value="Unassembled WGS sequence"/>
</dbReference>
<name>A0AAD9QFT7_ACRCE</name>
<keyword evidence="2" id="KW-1185">Reference proteome</keyword>
<gene>
    <name evidence="1" type="ORF">P5673_016879</name>
</gene>
<reference evidence="1" key="1">
    <citation type="journal article" date="2023" name="G3 (Bethesda)">
        <title>Whole genome assembly and annotation of the endangered Caribbean coral Acropora cervicornis.</title>
        <authorList>
            <person name="Selwyn J.D."/>
            <person name="Vollmer S.V."/>
        </authorList>
    </citation>
    <scope>NUCLEOTIDE SEQUENCE</scope>
    <source>
        <strain evidence="1">K2</strain>
    </source>
</reference>
<reference evidence="1" key="2">
    <citation type="journal article" date="2023" name="Science">
        <title>Genomic signatures of disease resistance in endangered staghorn corals.</title>
        <authorList>
            <person name="Vollmer S.V."/>
            <person name="Selwyn J.D."/>
            <person name="Despard B.A."/>
            <person name="Roesel C.L."/>
        </authorList>
    </citation>
    <scope>NUCLEOTIDE SEQUENCE</scope>
    <source>
        <strain evidence="1">K2</strain>
    </source>
</reference>
<dbReference type="EMBL" id="JARQWQ010000036">
    <property type="protein sequence ID" value="KAK2560518.1"/>
    <property type="molecule type" value="Genomic_DNA"/>
</dbReference>
<comment type="caution">
    <text evidence="1">The sequence shown here is derived from an EMBL/GenBank/DDBJ whole genome shotgun (WGS) entry which is preliminary data.</text>
</comment>